<dbReference type="InterPro" id="IPR052712">
    <property type="entry name" value="Acid_resist_chaperone_HdeD"/>
</dbReference>
<keyword evidence="3" id="KW-1185">Reference proteome</keyword>
<evidence type="ECO:0000313" key="2">
    <source>
        <dbReference type="EMBL" id="OJG45604.1"/>
    </source>
</evidence>
<sequence length="172" mass="19503">MERKSGFSFPYFLVGILFILVSLSAFKNPESSLLAIVYIFALLAIFKGIFELFVRRKLHEFTNQKSTMLIIVGIFDLLVGIFLFFNASAGLIALPYIFAIWFIVDSLVALAESSIFRTRGTGFYWFNLIINILGIILGFMLLFNPITSALTLAFLVGFYFMMMGISFIVYAF</sequence>
<feature type="transmembrane region" description="Helical" evidence="1">
    <location>
        <begin position="66"/>
        <end position="85"/>
    </location>
</feature>
<dbReference type="PANTHER" id="PTHR34989">
    <property type="entry name" value="PROTEIN HDED"/>
    <property type="match status" value="1"/>
</dbReference>
<feature type="transmembrane region" description="Helical" evidence="1">
    <location>
        <begin position="123"/>
        <end position="143"/>
    </location>
</feature>
<dbReference type="EMBL" id="JXKQ01000005">
    <property type="protein sequence ID" value="OJG45604.1"/>
    <property type="molecule type" value="Genomic_DNA"/>
</dbReference>
<keyword evidence="1" id="KW-0472">Membrane</keyword>
<dbReference type="STRING" id="249189.RV04_GL001893"/>
<name>A0A1L8TND7_9ENTE</name>
<dbReference type="OrthoDB" id="2456403at2"/>
<evidence type="ECO:0000313" key="3">
    <source>
        <dbReference type="Proteomes" id="UP000182077"/>
    </source>
</evidence>
<comment type="caution">
    <text evidence="2">The sequence shown here is derived from an EMBL/GenBank/DDBJ whole genome shotgun (WGS) entry which is preliminary data.</text>
</comment>
<protein>
    <recommendedName>
        <fullName evidence="4">Acid-resistance membrane protein</fullName>
    </recommendedName>
</protein>
<evidence type="ECO:0000256" key="1">
    <source>
        <dbReference type="SAM" id="Phobius"/>
    </source>
</evidence>
<dbReference type="GO" id="GO:0005886">
    <property type="term" value="C:plasma membrane"/>
    <property type="evidence" value="ECO:0007669"/>
    <property type="project" value="TreeGrafter"/>
</dbReference>
<feature type="transmembrane region" description="Helical" evidence="1">
    <location>
        <begin position="7"/>
        <end position="26"/>
    </location>
</feature>
<dbReference type="Proteomes" id="UP000182077">
    <property type="component" value="Unassembled WGS sequence"/>
</dbReference>
<dbReference type="InterPro" id="IPR005325">
    <property type="entry name" value="DUF308_memb"/>
</dbReference>
<accession>A0A1L8TND7</accession>
<reference evidence="2 3" key="1">
    <citation type="submission" date="2014-12" db="EMBL/GenBank/DDBJ databases">
        <title>Draft genome sequences of 29 type strains of Enterococci.</title>
        <authorList>
            <person name="Zhong Z."/>
            <person name="Sun Z."/>
            <person name="Liu W."/>
            <person name="Zhang W."/>
            <person name="Zhang H."/>
        </authorList>
    </citation>
    <scope>NUCLEOTIDE SEQUENCE [LARGE SCALE GENOMIC DNA]</scope>
    <source>
        <strain evidence="2 3">DSM 17122</strain>
    </source>
</reference>
<feature type="transmembrane region" description="Helical" evidence="1">
    <location>
        <begin position="91"/>
        <end position="111"/>
    </location>
</feature>
<feature type="transmembrane region" description="Helical" evidence="1">
    <location>
        <begin position="149"/>
        <end position="171"/>
    </location>
</feature>
<dbReference type="AlphaFoldDB" id="A0A1L8TND7"/>
<feature type="transmembrane region" description="Helical" evidence="1">
    <location>
        <begin position="32"/>
        <end position="54"/>
    </location>
</feature>
<dbReference type="Pfam" id="PF03729">
    <property type="entry name" value="DUF308"/>
    <property type="match status" value="2"/>
</dbReference>
<keyword evidence="1" id="KW-1133">Transmembrane helix</keyword>
<dbReference type="PANTHER" id="PTHR34989:SF1">
    <property type="entry name" value="PROTEIN HDED"/>
    <property type="match status" value="1"/>
</dbReference>
<keyword evidence="1" id="KW-0812">Transmembrane</keyword>
<organism evidence="2 3">
    <name type="scientific">Enterococcus hermanniensis</name>
    <dbReference type="NCBI Taxonomy" id="249189"/>
    <lineage>
        <taxon>Bacteria</taxon>
        <taxon>Bacillati</taxon>
        <taxon>Bacillota</taxon>
        <taxon>Bacilli</taxon>
        <taxon>Lactobacillales</taxon>
        <taxon>Enterococcaceae</taxon>
        <taxon>Enterococcus</taxon>
    </lineage>
</organism>
<dbReference type="RefSeq" id="WP_071857778.1">
    <property type="nucleotide sequence ID" value="NZ_JBHSHK010000023.1"/>
</dbReference>
<evidence type="ECO:0008006" key="4">
    <source>
        <dbReference type="Google" id="ProtNLM"/>
    </source>
</evidence>
<proteinExistence type="predicted"/>
<gene>
    <name evidence="2" type="ORF">RV04_GL001893</name>
</gene>